<organism evidence="2 3">
    <name type="scientific">Roseateles chitinivorans</name>
    <dbReference type="NCBI Taxonomy" id="2917965"/>
    <lineage>
        <taxon>Bacteria</taxon>
        <taxon>Pseudomonadati</taxon>
        <taxon>Pseudomonadota</taxon>
        <taxon>Betaproteobacteria</taxon>
        <taxon>Burkholderiales</taxon>
        <taxon>Sphaerotilaceae</taxon>
        <taxon>Roseateles</taxon>
    </lineage>
</organism>
<proteinExistence type="predicted"/>
<feature type="transmembrane region" description="Helical" evidence="1">
    <location>
        <begin position="273"/>
        <end position="293"/>
    </location>
</feature>
<dbReference type="OrthoDB" id="8903324at2"/>
<feature type="transmembrane region" description="Helical" evidence="1">
    <location>
        <begin position="110"/>
        <end position="133"/>
    </location>
</feature>
<dbReference type="RefSeq" id="WP_099862923.1">
    <property type="nucleotide sequence ID" value="NZ_PEOG01000051.1"/>
</dbReference>
<sequence length="299" mass="32311">MTLFNTLLLREWLQYKRAWLGLVLVPILVLLALVPFSQVDDVDVPSPEPVALIAGLLTVGLVMTLAMAVSGYQLLGLARRDQQDRSIEFWSSLPGSHAASLGAPIVAHGVLMPAVAVLLGVAGGVVVGSAMAFKEFGLSALHQTQWAALFQATLWLSLRLVVGVVLAALWIAPIALALMAASAWLRRWGAPLLVIGVGAFLKIYKDEPVAAALKRLLKTQMEGVASAWVQSGTRLIVESNGDGRLDMQDFFDMLFRFPDFARDGLPQVLHAALHPQFFGGLALAGACFWLLVLQRKRSL</sequence>
<feature type="transmembrane region" description="Helical" evidence="1">
    <location>
        <begin position="50"/>
        <end position="75"/>
    </location>
</feature>
<dbReference type="AlphaFoldDB" id="A0A2G9C610"/>
<reference evidence="2 3" key="1">
    <citation type="submission" date="2017-11" db="EMBL/GenBank/DDBJ databases">
        <title>Draft genome sequence of Mitsuaria sp. HWN-4.</title>
        <authorList>
            <person name="Gundlapally S.R."/>
        </authorList>
    </citation>
    <scope>NUCLEOTIDE SEQUENCE [LARGE SCALE GENOMIC DNA]</scope>
    <source>
        <strain evidence="2 3">HWN-4</strain>
    </source>
</reference>
<gene>
    <name evidence="2" type="ORF">CS062_17705</name>
</gene>
<protein>
    <submittedName>
        <fullName evidence="2">Uncharacterized protein</fullName>
    </submittedName>
</protein>
<keyword evidence="1" id="KW-0812">Transmembrane</keyword>
<feature type="transmembrane region" description="Helical" evidence="1">
    <location>
        <begin position="18"/>
        <end position="38"/>
    </location>
</feature>
<dbReference type="EMBL" id="PEOG01000051">
    <property type="protein sequence ID" value="PIM51863.1"/>
    <property type="molecule type" value="Genomic_DNA"/>
</dbReference>
<keyword evidence="1" id="KW-0472">Membrane</keyword>
<accession>A0A2G9C610</accession>
<keyword evidence="1" id="KW-1133">Transmembrane helix</keyword>
<evidence type="ECO:0000256" key="1">
    <source>
        <dbReference type="SAM" id="Phobius"/>
    </source>
</evidence>
<evidence type="ECO:0000313" key="2">
    <source>
        <dbReference type="EMBL" id="PIM51863.1"/>
    </source>
</evidence>
<name>A0A2G9C610_9BURK</name>
<feature type="transmembrane region" description="Helical" evidence="1">
    <location>
        <begin position="188"/>
        <end position="204"/>
    </location>
</feature>
<evidence type="ECO:0000313" key="3">
    <source>
        <dbReference type="Proteomes" id="UP000231501"/>
    </source>
</evidence>
<dbReference type="Proteomes" id="UP000231501">
    <property type="component" value="Unassembled WGS sequence"/>
</dbReference>
<comment type="caution">
    <text evidence="2">The sequence shown here is derived from an EMBL/GenBank/DDBJ whole genome shotgun (WGS) entry which is preliminary data.</text>
</comment>
<feature type="transmembrane region" description="Helical" evidence="1">
    <location>
        <begin position="153"/>
        <end position="176"/>
    </location>
</feature>
<keyword evidence="3" id="KW-1185">Reference proteome</keyword>